<evidence type="ECO:0000313" key="3">
    <source>
        <dbReference type="Proteomes" id="UP001457282"/>
    </source>
</evidence>
<reference evidence="2 3" key="1">
    <citation type="journal article" date="2023" name="G3 (Bethesda)">
        <title>A chromosome-length genome assembly and annotation of blackberry (Rubus argutus, cv. 'Hillquist').</title>
        <authorList>
            <person name="Bruna T."/>
            <person name="Aryal R."/>
            <person name="Dudchenko O."/>
            <person name="Sargent D.J."/>
            <person name="Mead D."/>
            <person name="Buti M."/>
            <person name="Cavallini A."/>
            <person name="Hytonen T."/>
            <person name="Andres J."/>
            <person name="Pham M."/>
            <person name="Weisz D."/>
            <person name="Mascagni F."/>
            <person name="Usai G."/>
            <person name="Natali L."/>
            <person name="Bassil N."/>
            <person name="Fernandez G.E."/>
            <person name="Lomsadze A."/>
            <person name="Armour M."/>
            <person name="Olukolu B."/>
            <person name="Poorten T."/>
            <person name="Britton C."/>
            <person name="Davik J."/>
            <person name="Ashrafi H."/>
            <person name="Aiden E.L."/>
            <person name="Borodovsky M."/>
            <person name="Worthington M."/>
        </authorList>
    </citation>
    <scope>NUCLEOTIDE SEQUENCE [LARGE SCALE GENOMIC DNA]</scope>
    <source>
        <strain evidence="2">PI 553951</strain>
    </source>
</reference>
<sequence>MNHHHNSKLSPSTIHRSHISWLHQPARASAKITSARAHLNIHHHKLPCSIKPNPPPSNPCVLTMYPSHGTKKNLQAITPNHRNSHHGPTIQITSITMAGNQQTKSPKSARRKREELSCRLESQKPAPTQVSPSDHDAAICTKRPHQSLAVVYVKSGNPMTSPTPIRRAQPGFLSPVPLPCSDAAAAIVVVPCALPSRASIARAPSQSPLLPPQAVQSPTPTTGSSIELPPSLPAAPVAPHLFLEPRHRPPGRASLSRPDRKEEEGSSARTPLPHQSLSPPPSIPHQSLSPPRRCTSTPTPPCAPCHHPIDAATDRRCPLLPVKPSHRVHHISRAVLCFD</sequence>
<accession>A0AAW1YQM2</accession>
<protein>
    <submittedName>
        <fullName evidence="2">Uncharacterized protein</fullName>
    </submittedName>
</protein>
<proteinExistence type="predicted"/>
<gene>
    <name evidence="2" type="ORF">M0R45_006537</name>
</gene>
<feature type="compositionally biased region" description="Polar residues" evidence="1">
    <location>
        <begin position="97"/>
        <end position="106"/>
    </location>
</feature>
<feature type="compositionally biased region" description="Low complexity" evidence="1">
    <location>
        <begin position="284"/>
        <end position="297"/>
    </location>
</feature>
<feature type="compositionally biased region" description="Basic and acidic residues" evidence="1">
    <location>
        <begin position="112"/>
        <end position="122"/>
    </location>
</feature>
<organism evidence="2 3">
    <name type="scientific">Rubus argutus</name>
    <name type="common">Southern blackberry</name>
    <dbReference type="NCBI Taxonomy" id="59490"/>
    <lineage>
        <taxon>Eukaryota</taxon>
        <taxon>Viridiplantae</taxon>
        <taxon>Streptophyta</taxon>
        <taxon>Embryophyta</taxon>
        <taxon>Tracheophyta</taxon>
        <taxon>Spermatophyta</taxon>
        <taxon>Magnoliopsida</taxon>
        <taxon>eudicotyledons</taxon>
        <taxon>Gunneridae</taxon>
        <taxon>Pentapetalae</taxon>
        <taxon>rosids</taxon>
        <taxon>fabids</taxon>
        <taxon>Rosales</taxon>
        <taxon>Rosaceae</taxon>
        <taxon>Rosoideae</taxon>
        <taxon>Rosoideae incertae sedis</taxon>
        <taxon>Rubus</taxon>
    </lineage>
</organism>
<keyword evidence="3" id="KW-1185">Reference proteome</keyword>
<comment type="caution">
    <text evidence="2">The sequence shown here is derived from an EMBL/GenBank/DDBJ whole genome shotgun (WGS) entry which is preliminary data.</text>
</comment>
<feature type="region of interest" description="Disordered" evidence="1">
    <location>
        <begin position="97"/>
        <end position="135"/>
    </location>
</feature>
<dbReference type="AlphaFoldDB" id="A0AAW1YQM2"/>
<feature type="compositionally biased region" description="Polar residues" evidence="1">
    <location>
        <begin position="204"/>
        <end position="225"/>
    </location>
</feature>
<dbReference type="EMBL" id="JBEDUW010000001">
    <property type="protein sequence ID" value="KAK9951075.1"/>
    <property type="molecule type" value="Genomic_DNA"/>
</dbReference>
<evidence type="ECO:0000313" key="2">
    <source>
        <dbReference type="EMBL" id="KAK9951075.1"/>
    </source>
</evidence>
<dbReference type="Proteomes" id="UP001457282">
    <property type="component" value="Unassembled WGS sequence"/>
</dbReference>
<name>A0AAW1YQM2_RUBAR</name>
<evidence type="ECO:0000256" key="1">
    <source>
        <dbReference type="SAM" id="MobiDB-lite"/>
    </source>
</evidence>
<feature type="compositionally biased region" description="Basic and acidic residues" evidence="1">
    <location>
        <begin position="257"/>
        <end position="266"/>
    </location>
</feature>
<feature type="region of interest" description="Disordered" evidence="1">
    <location>
        <begin position="203"/>
        <end position="300"/>
    </location>
</feature>